<dbReference type="AlphaFoldDB" id="A0A0D7EDS4"/>
<dbReference type="Pfam" id="PF07978">
    <property type="entry name" value="NIPSNAP"/>
    <property type="match status" value="1"/>
</dbReference>
<dbReference type="RefSeq" id="WP_044415525.1">
    <property type="nucleotide sequence ID" value="NZ_JXXE01000474.1"/>
</dbReference>
<accession>A0A0D7EDS4</accession>
<evidence type="ECO:0000313" key="2">
    <source>
        <dbReference type="EMBL" id="KIZ38989.1"/>
    </source>
</evidence>
<proteinExistence type="predicted"/>
<organism evidence="2 3">
    <name type="scientific">Rhodopseudomonas palustris</name>
    <dbReference type="NCBI Taxonomy" id="1076"/>
    <lineage>
        <taxon>Bacteria</taxon>
        <taxon>Pseudomonadati</taxon>
        <taxon>Pseudomonadota</taxon>
        <taxon>Alphaproteobacteria</taxon>
        <taxon>Hyphomicrobiales</taxon>
        <taxon>Nitrobacteraceae</taxon>
        <taxon>Rhodopseudomonas</taxon>
    </lineage>
</organism>
<dbReference type="SUPFAM" id="SSF54909">
    <property type="entry name" value="Dimeric alpha+beta barrel"/>
    <property type="match status" value="1"/>
</dbReference>
<evidence type="ECO:0000259" key="1">
    <source>
        <dbReference type="Pfam" id="PF07978"/>
    </source>
</evidence>
<sequence length="108" mass="12494">MIYELREYKTVPGKMPAMVKRFNDDSFRLFKKHGMEVVFMSLTTFGQDTINELVYVLKFDSEQDMASKWAAFYADTEWHAVRDASEADGPLVVTVSRRVLSPDAFKLM</sequence>
<reference evidence="2 3" key="1">
    <citation type="submission" date="2014-11" db="EMBL/GenBank/DDBJ databases">
        <title>Genomics and ecophysiology of heterotrophic nitrogen fixing bacteria isolated from estuarine surface water.</title>
        <authorList>
            <person name="Bentzon-Tilia M."/>
            <person name="Severin I."/>
            <person name="Hansen L.H."/>
            <person name="Riemann L."/>
        </authorList>
    </citation>
    <scope>NUCLEOTIDE SEQUENCE [LARGE SCALE GENOMIC DNA]</scope>
    <source>
        <strain evidence="2 3">BAL398</strain>
    </source>
</reference>
<feature type="domain" description="NIPSNAP" evidence="1">
    <location>
        <begin position="3"/>
        <end position="105"/>
    </location>
</feature>
<dbReference type="OrthoDB" id="9812037at2"/>
<evidence type="ECO:0000313" key="3">
    <source>
        <dbReference type="Proteomes" id="UP000032515"/>
    </source>
</evidence>
<name>A0A0D7EDS4_RHOPL</name>
<dbReference type="InterPro" id="IPR011008">
    <property type="entry name" value="Dimeric_a/b-barrel"/>
</dbReference>
<gene>
    <name evidence="2" type="ORF">OO17_21770</name>
</gene>
<comment type="caution">
    <text evidence="2">The sequence shown here is derived from an EMBL/GenBank/DDBJ whole genome shotgun (WGS) entry which is preliminary data.</text>
</comment>
<dbReference type="Gene3D" id="3.30.70.100">
    <property type="match status" value="1"/>
</dbReference>
<protein>
    <submittedName>
        <fullName evidence="2">NIPSNAP family containing protein</fullName>
    </submittedName>
</protein>
<dbReference type="EMBL" id="JXXE01000474">
    <property type="protein sequence ID" value="KIZ38989.1"/>
    <property type="molecule type" value="Genomic_DNA"/>
</dbReference>
<dbReference type="Proteomes" id="UP000032515">
    <property type="component" value="Unassembled WGS sequence"/>
</dbReference>
<dbReference type="InterPro" id="IPR012577">
    <property type="entry name" value="NIPSNAP"/>
</dbReference>
<dbReference type="PATRIC" id="fig|1076.23.peg.5106"/>